<dbReference type="Proteomes" id="UP000192418">
    <property type="component" value="Unassembled WGS sequence"/>
</dbReference>
<keyword evidence="8" id="KW-1185">Reference proteome</keyword>
<sequence length="430" mass="48131">MRYYLKQINFSFLLILTYVAYEYWRLSAQYPVLSRLHIGKLLGIVCIIVSLSGTNNIRYRCGRKLLIWLFVCMLSIPFAISPGVAWDVFITLLLTGTIYLFLSRTIDTEGKLVVFISFFVMVHLKLALWQIRTYLTLMRGDFAAYHIREGVGGGSTGFLGNAGDFGVALTIVVPLTLLLIGFFKSTWIRMGALMIAAGFVLSVICTGSRASALALLLAFASILFFIGRLRKILAALLAIAVCVFIFWSIAPEQYKMRFESAKNYEQDSTANQRLMLWEGGFAMFLDHPFLGVGLGNFPVAWVGQYAPNSYSQYEDETGKYRAAIVSHNNFVCALAETGMMGLSYFFLVFTIFRVNLETINYSRNLATPDKKMVAAGLMMIVCVVAFVVSGCLITTIYYPHVFLLAALSDAIANIRVQKSNSEKNREMLEV</sequence>
<evidence type="ECO:0000256" key="2">
    <source>
        <dbReference type="ARBA" id="ARBA00022692"/>
    </source>
</evidence>
<dbReference type="OrthoDB" id="5469233at2"/>
<reference evidence="7 8" key="1">
    <citation type="submission" date="2017-04" db="EMBL/GenBank/DDBJ databases">
        <authorList>
            <person name="Afonso C.L."/>
            <person name="Miller P.J."/>
            <person name="Scott M.A."/>
            <person name="Spackman E."/>
            <person name="Goraichik I."/>
            <person name="Dimitrov K.M."/>
            <person name="Suarez D.L."/>
            <person name="Swayne D.E."/>
        </authorList>
    </citation>
    <scope>NUCLEOTIDE SEQUENCE [LARGE SCALE GENOMIC DNA]</scope>
    <source>
        <strain evidence="7 8">DSM 3385</strain>
    </source>
</reference>
<dbReference type="AlphaFoldDB" id="A0A1W1ZP96"/>
<feature type="transmembrane region" description="Helical" evidence="5">
    <location>
        <begin position="330"/>
        <end position="352"/>
    </location>
</feature>
<dbReference type="Pfam" id="PF04932">
    <property type="entry name" value="Wzy_C"/>
    <property type="match status" value="1"/>
</dbReference>
<feature type="transmembrane region" description="Helical" evidence="5">
    <location>
        <begin position="232"/>
        <end position="250"/>
    </location>
</feature>
<feature type="transmembrane region" description="Helical" evidence="5">
    <location>
        <begin position="36"/>
        <end position="53"/>
    </location>
</feature>
<feature type="transmembrane region" description="Helical" evidence="5">
    <location>
        <begin position="7"/>
        <end position="24"/>
    </location>
</feature>
<feature type="transmembrane region" description="Helical" evidence="5">
    <location>
        <begin position="88"/>
        <end position="105"/>
    </location>
</feature>
<name>A0A1W1ZP96_9BACT</name>
<feature type="transmembrane region" description="Helical" evidence="5">
    <location>
        <begin position="65"/>
        <end position="82"/>
    </location>
</feature>
<evidence type="ECO:0000256" key="4">
    <source>
        <dbReference type="ARBA" id="ARBA00023136"/>
    </source>
</evidence>
<dbReference type="InterPro" id="IPR007016">
    <property type="entry name" value="O-antigen_ligase-rel_domated"/>
</dbReference>
<keyword evidence="2 5" id="KW-0812">Transmembrane</keyword>
<dbReference type="EMBL" id="FWXY01000003">
    <property type="protein sequence ID" value="SMC50216.1"/>
    <property type="molecule type" value="Genomic_DNA"/>
</dbReference>
<dbReference type="GO" id="GO:0016020">
    <property type="term" value="C:membrane"/>
    <property type="evidence" value="ECO:0007669"/>
    <property type="project" value="UniProtKB-SubCell"/>
</dbReference>
<feature type="transmembrane region" description="Helical" evidence="5">
    <location>
        <begin position="195"/>
        <end position="226"/>
    </location>
</feature>
<evidence type="ECO:0000259" key="6">
    <source>
        <dbReference type="Pfam" id="PF04932"/>
    </source>
</evidence>
<dbReference type="InterPro" id="IPR051533">
    <property type="entry name" value="WaaL-like"/>
</dbReference>
<dbReference type="GO" id="GO:0016874">
    <property type="term" value="F:ligase activity"/>
    <property type="evidence" value="ECO:0007669"/>
    <property type="project" value="UniProtKB-KW"/>
</dbReference>
<keyword evidence="4 5" id="KW-0472">Membrane</keyword>
<feature type="transmembrane region" description="Helical" evidence="5">
    <location>
        <begin position="165"/>
        <end position="183"/>
    </location>
</feature>
<gene>
    <name evidence="7" type="ORF">SAMN02746065_10379</name>
</gene>
<dbReference type="STRING" id="1121400.SAMN02746065_10379"/>
<feature type="transmembrane region" description="Helical" evidence="5">
    <location>
        <begin position="112"/>
        <end position="131"/>
    </location>
</feature>
<protein>
    <submittedName>
        <fullName evidence="7">O-antigen ligase</fullName>
    </submittedName>
</protein>
<evidence type="ECO:0000313" key="8">
    <source>
        <dbReference type="Proteomes" id="UP000192418"/>
    </source>
</evidence>
<keyword evidence="7" id="KW-0436">Ligase</keyword>
<proteinExistence type="predicted"/>
<evidence type="ECO:0000256" key="5">
    <source>
        <dbReference type="SAM" id="Phobius"/>
    </source>
</evidence>
<evidence type="ECO:0000313" key="7">
    <source>
        <dbReference type="EMBL" id="SMC50216.1"/>
    </source>
</evidence>
<dbReference type="PANTHER" id="PTHR37422:SF13">
    <property type="entry name" value="LIPOPOLYSACCHARIDE BIOSYNTHESIS PROTEIN PA4999-RELATED"/>
    <property type="match status" value="1"/>
</dbReference>
<dbReference type="RefSeq" id="WP_084067057.1">
    <property type="nucleotide sequence ID" value="NZ_FWXY01000003.1"/>
</dbReference>
<comment type="subcellular location">
    <subcellularLocation>
        <location evidence="1">Membrane</location>
        <topology evidence="1">Multi-pass membrane protein</topology>
    </subcellularLocation>
</comment>
<feature type="transmembrane region" description="Helical" evidence="5">
    <location>
        <begin position="372"/>
        <end position="398"/>
    </location>
</feature>
<keyword evidence="3 5" id="KW-1133">Transmembrane helix</keyword>
<evidence type="ECO:0000256" key="1">
    <source>
        <dbReference type="ARBA" id="ARBA00004141"/>
    </source>
</evidence>
<accession>A0A1W1ZP96</accession>
<organism evidence="7 8">
    <name type="scientific">Desulfocicer vacuolatum DSM 3385</name>
    <dbReference type="NCBI Taxonomy" id="1121400"/>
    <lineage>
        <taxon>Bacteria</taxon>
        <taxon>Pseudomonadati</taxon>
        <taxon>Thermodesulfobacteriota</taxon>
        <taxon>Desulfobacteria</taxon>
        <taxon>Desulfobacterales</taxon>
        <taxon>Desulfobacteraceae</taxon>
        <taxon>Desulfocicer</taxon>
    </lineage>
</organism>
<dbReference type="PANTHER" id="PTHR37422">
    <property type="entry name" value="TEICHURONIC ACID BIOSYNTHESIS PROTEIN TUAE"/>
    <property type="match status" value="1"/>
</dbReference>
<feature type="domain" description="O-antigen ligase-related" evidence="6">
    <location>
        <begin position="198"/>
        <end position="346"/>
    </location>
</feature>
<evidence type="ECO:0000256" key="3">
    <source>
        <dbReference type="ARBA" id="ARBA00022989"/>
    </source>
</evidence>